<dbReference type="Proteomes" id="UP000242972">
    <property type="component" value="Unassembled WGS sequence"/>
</dbReference>
<sequence length="199" mass="20903">MMREGIARMERRTTMAFFQQLCQEGVLPIIRAANPQEALTLGQRVQEVGFGLVEVSWTTPGAASVVRQLAHAREGVGGGTILTAAMAEAAIVAGCQYLVAPNFSPEVWRVAQNRQIPYLPGVMTPSEVAVALDAGLTYLKLFPASFGGVAHLKALCAVFPQAKFVPTGGIVFADRAQWLNAGAVAVGIGSGIHGVASKT</sequence>
<gene>
    <name evidence="6" type="ORF">C7B46_13695</name>
</gene>
<keyword evidence="4" id="KW-0456">Lyase</keyword>
<evidence type="ECO:0000256" key="2">
    <source>
        <dbReference type="ARBA" id="ARBA00006906"/>
    </source>
</evidence>
<dbReference type="Pfam" id="PF01081">
    <property type="entry name" value="Aldolase"/>
    <property type="match status" value="1"/>
</dbReference>
<dbReference type="AlphaFoldDB" id="A0A2T2XDJ5"/>
<keyword evidence="5" id="KW-0119">Carbohydrate metabolism</keyword>
<dbReference type="PANTHER" id="PTHR30246">
    <property type="entry name" value="2-KETO-3-DEOXY-6-PHOSPHOGLUCONATE ALDOLASE"/>
    <property type="match status" value="1"/>
</dbReference>
<evidence type="ECO:0000256" key="5">
    <source>
        <dbReference type="ARBA" id="ARBA00023277"/>
    </source>
</evidence>
<reference evidence="6 7" key="1">
    <citation type="journal article" date="2014" name="BMC Genomics">
        <title>Comparison of environmental and isolate Sulfobacillus genomes reveals diverse carbon, sulfur, nitrogen, and hydrogen metabolisms.</title>
        <authorList>
            <person name="Justice N.B."/>
            <person name="Norman A."/>
            <person name="Brown C.T."/>
            <person name="Singh A."/>
            <person name="Thomas B.C."/>
            <person name="Banfield J.F."/>
        </authorList>
    </citation>
    <scope>NUCLEOTIDE SEQUENCE [LARGE SCALE GENOMIC DNA]</scope>
    <source>
        <strain evidence="6">AMDSBA4</strain>
    </source>
</reference>
<protein>
    <submittedName>
        <fullName evidence="6">2-dehydro-3-deoxyphosphogluconate aldolase</fullName>
    </submittedName>
</protein>
<comment type="pathway">
    <text evidence="1">Carbohydrate acid metabolism.</text>
</comment>
<organism evidence="6 7">
    <name type="scientific">Sulfobacillus benefaciens</name>
    <dbReference type="NCBI Taxonomy" id="453960"/>
    <lineage>
        <taxon>Bacteria</taxon>
        <taxon>Bacillati</taxon>
        <taxon>Bacillota</taxon>
        <taxon>Clostridia</taxon>
        <taxon>Eubacteriales</taxon>
        <taxon>Clostridiales Family XVII. Incertae Sedis</taxon>
        <taxon>Sulfobacillus</taxon>
    </lineage>
</organism>
<dbReference type="InterPro" id="IPR013785">
    <property type="entry name" value="Aldolase_TIM"/>
</dbReference>
<comment type="caution">
    <text evidence="6">The sequence shown here is derived from an EMBL/GenBank/DDBJ whole genome shotgun (WGS) entry which is preliminary data.</text>
</comment>
<dbReference type="InterPro" id="IPR000887">
    <property type="entry name" value="Aldlse_KDPG_KHG"/>
</dbReference>
<proteinExistence type="inferred from homology"/>
<evidence type="ECO:0000256" key="4">
    <source>
        <dbReference type="ARBA" id="ARBA00023239"/>
    </source>
</evidence>
<dbReference type="PROSITE" id="PS00160">
    <property type="entry name" value="ALDOLASE_KDPG_KHG_2"/>
    <property type="match status" value="1"/>
</dbReference>
<dbReference type="GO" id="GO:0016829">
    <property type="term" value="F:lyase activity"/>
    <property type="evidence" value="ECO:0007669"/>
    <property type="project" value="UniProtKB-KW"/>
</dbReference>
<dbReference type="InterPro" id="IPR031338">
    <property type="entry name" value="KDPG/KHG_AS_2"/>
</dbReference>
<comment type="similarity">
    <text evidence="2">Belongs to the KHG/KDPG aldolase family.</text>
</comment>
<evidence type="ECO:0000313" key="6">
    <source>
        <dbReference type="EMBL" id="PSR32569.1"/>
    </source>
</evidence>
<evidence type="ECO:0000256" key="3">
    <source>
        <dbReference type="ARBA" id="ARBA00011233"/>
    </source>
</evidence>
<dbReference type="PANTHER" id="PTHR30246:SF1">
    <property type="entry name" value="2-DEHYDRO-3-DEOXY-6-PHOSPHOGALACTONATE ALDOLASE-RELATED"/>
    <property type="match status" value="1"/>
</dbReference>
<comment type="subunit">
    <text evidence="3">Homotrimer.</text>
</comment>
<evidence type="ECO:0000256" key="1">
    <source>
        <dbReference type="ARBA" id="ARBA00004761"/>
    </source>
</evidence>
<evidence type="ECO:0000313" key="7">
    <source>
        <dbReference type="Proteomes" id="UP000242972"/>
    </source>
</evidence>
<dbReference type="EMBL" id="PXYW01000036">
    <property type="protein sequence ID" value="PSR32569.1"/>
    <property type="molecule type" value="Genomic_DNA"/>
</dbReference>
<dbReference type="SUPFAM" id="SSF51569">
    <property type="entry name" value="Aldolase"/>
    <property type="match status" value="1"/>
</dbReference>
<name>A0A2T2XDJ5_9FIRM</name>
<accession>A0A2T2XDJ5</accession>
<dbReference type="Gene3D" id="3.20.20.70">
    <property type="entry name" value="Aldolase class I"/>
    <property type="match status" value="1"/>
</dbReference>
<dbReference type="CDD" id="cd00452">
    <property type="entry name" value="KDPG_aldolase"/>
    <property type="match status" value="1"/>
</dbReference>